<accession>A0A3N4HVA5</accession>
<proteinExistence type="predicted"/>
<dbReference type="Proteomes" id="UP000275078">
    <property type="component" value="Unassembled WGS sequence"/>
</dbReference>
<gene>
    <name evidence="1" type="ORF">BJ508DRAFT_331779</name>
</gene>
<evidence type="ECO:0000313" key="2">
    <source>
        <dbReference type="Proteomes" id="UP000275078"/>
    </source>
</evidence>
<reference evidence="1 2" key="1">
    <citation type="journal article" date="2018" name="Nat. Ecol. Evol.">
        <title>Pezizomycetes genomes reveal the molecular basis of ectomycorrhizal truffle lifestyle.</title>
        <authorList>
            <person name="Murat C."/>
            <person name="Payen T."/>
            <person name="Noel B."/>
            <person name="Kuo A."/>
            <person name="Morin E."/>
            <person name="Chen J."/>
            <person name="Kohler A."/>
            <person name="Krizsan K."/>
            <person name="Balestrini R."/>
            <person name="Da Silva C."/>
            <person name="Montanini B."/>
            <person name="Hainaut M."/>
            <person name="Levati E."/>
            <person name="Barry K.W."/>
            <person name="Belfiori B."/>
            <person name="Cichocki N."/>
            <person name="Clum A."/>
            <person name="Dockter R.B."/>
            <person name="Fauchery L."/>
            <person name="Guy J."/>
            <person name="Iotti M."/>
            <person name="Le Tacon F."/>
            <person name="Lindquist E.A."/>
            <person name="Lipzen A."/>
            <person name="Malagnac F."/>
            <person name="Mello A."/>
            <person name="Molinier V."/>
            <person name="Miyauchi S."/>
            <person name="Poulain J."/>
            <person name="Riccioni C."/>
            <person name="Rubini A."/>
            <person name="Sitrit Y."/>
            <person name="Splivallo R."/>
            <person name="Traeger S."/>
            <person name="Wang M."/>
            <person name="Zifcakova L."/>
            <person name="Wipf D."/>
            <person name="Zambonelli A."/>
            <person name="Paolocci F."/>
            <person name="Nowrousian M."/>
            <person name="Ottonello S."/>
            <person name="Baldrian P."/>
            <person name="Spatafora J.W."/>
            <person name="Henrissat B."/>
            <person name="Nagy L.G."/>
            <person name="Aury J.M."/>
            <person name="Wincker P."/>
            <person name="Grigoriev I.V."/>
            <person name="Bonfante P."/>
            <person name="Martin F.M."/>
        </authorList>
    </citation>
    <scope>NUCLEOTIDE SEQUENCE [LARGE SCALE GENOMIC DNA]</scope>
    <source>
        <strain evidence="1 2">RN42</strain>
    </source>
</reference>
<protein>
    <submittedName>
        <fullName evidence="1">Uncharacterized protein</fullName>
    </submittedName>
</protein>
<organism evidence="1 2">
    <name type="scientific">Ascobolus immersus RN42</name>
    <dbReference type="NCBI Taxonomy" id="1160509"/>
    <lineage>
        <taxon>Eukaryota</taxon>
        <taxon>Fungi</taxon>
        <taxon>Dikarya</taxon>
        <taxon>Ascomycota</taxon>
        <taxon>Pezizomycotina</taxon>
        <taxon>Pezizomycetes</taxon>
        <taxon>Pezizales</taxon>
        <taxon>Ascobolaceae</taxon>
        <taxon>Ascobolus</taxon>
    </lineage>
</organism>
<name>A0A3N4HVA5_ASCIM</name>
<evidence type="ECO:0000313" key="1">
    <source>
        <dbReference type="EMBL" id="RPA75770.1"/>
    </source>
</evidence>
<dbReference type="EMBL" id="ML119757">
    <property type="protein sequence ID" value="RPA75770.1"/>
    <property type="molecule type" value="Genomic_DNA"/>
</dbReference>
<sequence>MAAFSNNLSANFFSDATVATAQTAFSKSGNLFCALPSNVHFRIGEFLFPPARETLPYPNSQDLLPFHALQRTCKFLYAMYSPSVHPSLKSLITTLVESLEQKYRQIDSTLPLGYSPSGGRTYEERDVEAAQHIPAFIVSQGLSWLHAFVTEWKSQPRSRYWAGSAYGWMSYEEYQYKRDCESEQYSEAREILHEDPGRRERLITNWIWAELLKGIIKSFGSPEPWLCEKERLEFLRFLLVDWTPSRGDGVYESGDENDSDWDNQFNSDVTCEWCGGYRPLFERHKKWYGRYRKHDRRGEETGPVLSRDEVWFEDVMQLVVEVQHVALMKALVKYGGLEWRMWNECLIEKVQNSGRKPYKFKSKGFGLKELFRERVDDGYDIEFLKYLERERRIARLIIRVARALDTIESCRNVISTLGMGEKGYDSRVNLM</sequence>
<dbReference type="AlphaFoldDB" id="A0A3N4HVA5"/>
<keyword evidence="2" id="KW-1185">Reference proteome</keyword>